<dbReference type="KEGG" id="apuu:APUU_20953A"/>
<evidence type="ECO:0000313" key="3">
    <source>
        <dbReference type="Proteomes" id="UP000654913"/>
    </source>
</evidence>
<feature type="region of interest" description="Disordered" evidence="1">
    <location>
        <begin position="1"/>
        <end position="27"/>
    </location>
</feature>
<dbReference type="Proteomes" id="UP000654913">
    <property type="component" value="Chromosome 2"/>
</dbReference>
<accession>A0A7R7XFL4</accession>
<evidence type="ECO:0000313" key="2">
    <source>
        <dbReference type="EMBL" id="BCS20521.1"/>
    </source>
</evidence>
<evidence type="ECO:0000256" key="1">
    <source>
        <dbReference type="SAM" id="MobiDB-lite"/>
    </source>
</evidence>
<dbReference type="EMBL" id="AP024444">
    <property type="protein sequence ID" value="BCS20521.1"/>
    <property type="molecule type" value="Genomic_DNA"/>
</dbReference>
<proteinExistence type="predicted"/>
<organism evidence="2 3">
    <name type="scientific">Aspergillus puulaauensis</name>
    <dbReference type="NCBI Taxonomy" id="1220207"/>
    <lineage>
        <taxon>Eukaryota</taxon>
        <taxon>Fungi</taxon>
        <taxon>Dikarya</taxon>
        <taxon>Ascomycota</taxon>
        <taxon>Pezizomycotina</taxon>
        <taxon>Eurotiomycetes</taxon>
        <taxon>Eurotiomycetidae</taxon>
        <taxon>Eurotiales</taxon>
        <taxon>Aspergillaceae</taxon>
        <taxon>Aspergillus</taxon>
    </lineage>
</organism>
<keyword evidence="3" id="KW-1185">Reference proteome</keyword>
<gene>
    <name evidence="2" type="ORF">APUU_20953A</name>
</gene>
<sequence>MDFRIGRTRASGVDTWTKSVEPSSPPQNRGTILPFCDVCYYLGFSRTREGRKGLARKLTSTSHTHDDLLRLIGSLDEQTKPSWIFEALTPFMGVNFLSF</sequence>
<name>A0A7R7XFL4_9EURO</name>
<feature type="compositionally biased region" description="Polar residues" evidence="1">
    <location>
        <begin position="14"/>
        <end position="27"/>
    </location>
</feature>
<dbReference type="GeneID" id="64970526"/>
<dbReference type="AlphaFoldDB" id="A0A7R7XFL4"/>
<protein>
    <submittedName>
        <fullName evidence="2">Uncharacterized protein</fullName>
    </submittedName>
</protein>
<dbReference type="RefSeq" id="XP_041552715.1">
    <property type="nucleotide sequence ID" value="XM_041699651.1"/>
</dbReference>
<reference evidence="2" key="2">
    <citation type="submission" date="2021-02" db="EMBL/GenBank/DDBJ databases">
        <title>Aspergillus puulaauensis MK2 genome sequence.</title>
        <authorList>
            <person name="Futagami T."/>
            <person name="Mori K."/>
            <person name="Kadooka C."/>
            <person name="Tanaka T."/>
        </authorList>
    </citation>
    <scope>NUCLEOTIDE SEQUENCE</scope>
    <source>
        <strain evidence="2">MK2</strain>
    </source>
</reference>
<reference evidence="2" key="1">
    <citation type="submission" date="2021-01" db="EMBL/GenBank/DDBJ databases">
        <authorList>
            <consortium name="Aspergillus puulaauensis MK2 genome sequencing consortium"/>
            <person name="Kazuki M."/>
            <person name="Futagami T."/>
        </authorList>
    </citation>
    <scope>NUCLEOTIDE SEQUENCE</scope>
    <source>
        <strain evidence="2">MK2</strain>
    </source>
</reference>